<evidence type="ECO:0000313" key="3">
    <source>
        <dbReference type="Proteomes" id="UP000310066"/>
    </source>
</evidence>
<feature type="compositionally biased region" description="Basic and acidic residues" evidence="1">
    <location>
        <begin position="14"/>
        <end position="23"/>
    </location>
</feature>
<comment type="caution">
    <text evidence="2">The sequence shown here is derived from an EMBL/GenBank/DDBJ whole genome shotgun (WGS) entry which is preliminary data.</text>
</comment>
<dbReference type="Proteomes" id="UP000310066">
    <property type="component" value="Unassembled WGS sequence"/>
</dbReference>
<evidence type="ECO:0000256" key="1">
    <source>
        <dbReference type="SAM" id="MobiDB-lite"/>
    </source>
</evidence>
<feature type="region of interest" description="Disordered" evidence="1">
    <location>
        <begin position="87"/>
        <end position="106"/>
    </location>
</feature>
<reference evidence="2 3" key="1">
    <citation type="submission" date="2017-03" db="EMBL/GenBank/DDBJ databases">
        <title>Genomes of endolithic fungi from Antarctica.</title>
        <authorList>
            <person name="Coleine C."/>
            <person name="Masonjones S."/>
            <person name="Stajich J.E."/>
        </authorList>
    </citation>
    <scope>NUCLEOTIDE SEQUENCE [LARGE SCALE GENOMIC DNA]</scope>
    <source>
        <strain evidence="2 3">CCFEE 5311</strain>
    </source>
</reference>
<gene>
    <name evidence="2" type="ORF">B0A54_17557</name>
</gene>
<dbReference type="OrthoDB" id="10414051at2759"/>
<organism evidence="2 3">
    <name type="scientific">Friedmanniomyces endolithicus</name>
    <dbReference type="NCBI Taxonomy" id="329885"/>
    <lineage>
        <taxon>Eukaryota</taxon>
        <taxon>Fungi</taxon>
        <taxon>Dikarya</taxon>
        <taxon>Ascomycota</taxon>
        <taxon>Pezizomycotina</taxon>
        <taxon>Dothideomycetes</taxon>
        <taxon>Dothideomycetidae</taxon>
        <taxon>Mycosphaerellales</taxon>
        <taxon>Teratosphaeriaceae</taxon>
        <taxon>Friedmanniomyces</taxon>
    </lineage>
</organism>
<dbReference type="AlphaFoldDB" id="A0A4U0TRK2"/>
<protein>
    <submittedName>
        <fullName evidence="2">Uncharacterized protein</fullName>
    </submittedName>
</protein>
<proteinExistence type="predicted"/>
<accession>A0A4U0TRK2</accession>
<name>A0A4U0TRK2_9PEZI</name>
<sequence>MAHTEYRAGLSKQQRREEHQKNVELENRVEGKRAAMTCLQDLVKRIEEHRSVARRRRERREAIERCEGELVELRMTAETTAAQMGRANMMASSTSPCCMTAPVGRL</sequence>
<feature type="region of interest" description="Disordered" evidence="1">
    <location>
        <begin position="1"/>
        <end position="23"/>
    </location>
</feature>
<dbReference type="EMBL" id="NAJP01000173">
    <property type="protein sequence ID" value="TKA24793.1"/>
    <property type="molecule type" value="Genomic_DNA"/>
</dbReference>
<evidence type="ECO:0000313" key="2">
    <source>
        <dbReference type="EMBL" id="TKA24793.1"/>
    </source>
</evidence>